<accession>A0AAN9QF14</accession>
<dbReference type="AlphaFoldDB" id="A0AAN9QF14"/>
<reference evidence="2 3" key="1">
    <citation type="submission" date="2024-01" db="EMBL/GenBank/DDBJ databases">
        <title>The genomes of 5 underutilized Papilionoideae crops provide insights into root nodulation and disease resistanc.</title>
        <authorList>
            <person name="Jiang F."/>
        </authorList>
    </citation>
    <scope>NUCLEOTIDE SEQUENCE [LARGE SCALE GENOMIC DNA]</scope>
    <source>
        <strain evidence="2">JINMINGXINNONG_FW02</strain>
        <tissue evidence="2">Leaves</tissue>
    </source>
</reference>
<organism evidence="2 3">
    <name type="scientific">Phaseolus coccineus</name>
    <name type="common">Scarlet runner bean</name>
    <name type="synonym">Phaseolus multiflorus</name>
    <dbReference type="NCBI Taxonomy" id="3886"/>
    <lineage>
        <taxon>Eukaryota</taxon>
        <taxon>Viridiplantae</taxon>
        <taxon>Streptophyta</taxon>
        <taxon>Embryophyta</taxon>
        <taxon>Tracheophyta</taxon>
        <taxon>Spermatophyta</taxon>
        <taxon>Magnoliopsida</taxon>
        <taxon>eudicotyledons</taxon>
        <taxon>Gunneridae</taxon>
        <taxon>Pentapetalae</taxon>
        <taxon>rosids</taxon>
        <taxon>fabids</taxon>
        <taxon>Fabales</taxon>
        <taxon>Fabaceae</taxon>
        <taxon>Papilionoideae</taxon>
        <taxon>50 kb inversion clade</taxon>
        <taxon>NPAAA clade</taxon>
        <taxon>indigoferoid/millettioid clade</taxon>
        <taxon>Phaseoleae</taxon>
        <taxon>Phaseolus</taxon>
    </lineage>
</organism>
<proteinExistence type="predicted"/>
<dbReference type="Proteomes" id="UP001374584">
    <property type="component" value="Unassembled WGS sequence"/>
</dbReference>
<evidence type="ECO:0000313" key="3">
    <source>
        <dbReference type="Proteomes" id="UP001374584"/>
    </source>
</evidence>
<evidence type="ECO:0000256" key="1">
    <source>
        <dbReference type="SAM" id="MobiDB-lite"/>
    </source>
</evidence>
<gene>
    <name evidence="2" type="ORF">VNO80_27063</name>
</gene>
<sequence length="105" mass="11420">MSINYSLPSPPSLQFIRRSLSNISSPQLDHRPFDTPVASPLSPTASPNSEVVDDGEEEVKEDTEELEAAIVAVVTLERVCQCLPIVIVTAKETGCIQKQNPNCIN</sequence>
<name>A0AAN9QF14_PHACN</name>
<protein>
    <submittedName>
        <fullName evidence="2">Uncharacterized protein</fullName>
    </submittedName>
</protein>
<evidence type="ECO:0000313" key="2">
    <source>
        <dbReference type="EMBL" id="KAK7335285.1"/>
    </source>
</evidence>
<dbReference type="EMBL" id="JAYMYR010000010">
    <property type="protein sequence ID" value="KAK7335285.1"/>
    <property type="molecule type" value="Genomic_DNA"/>
</dbReference>
<comment type="caution">
    <text evidence="2">The sequence shown here is derived from an EMBL/GenBank/DDBJ whole genome shotgun (WGS) entry which is preliminary data.</text>
</comment>
<feature type="region of interest" description="Disordered" evidence="1">
    <location>
        <begin position="26"/>
        <end position="59"/>
    </location>
</feature>
<keyword evidence="3" id="KW-1185">Reference proteome</keyword>